<dbReference type="GO" id="GO:0003677">
    <property type="term" value="F:DNA binding"/>
    <property type="evidence" value="ECO:0007669"/>
    <property type="project" value="UniProtKB-UniRule"/>
</dbReference>
<dbReference type="PROSITE" id="PS50977">
    <property type="entry name" value="HTH_TETR_2"/>
    <property type="match status" value="1"/>
</dbReference>
<accession>A0A059MRA9</accession>
<feature type="domain" description="HTH tetR-type" evidence="5">
    <location>
        <begin position="9"/>
        <end position="69"/>
    </location>
</feature>
<keyword evidence="2 4" id="KW-0238">DNA-binding</keyword>
<keyword evidence="1" id="KW-0805">Transcription regulation</keyword>
<evidence type="ECO:0000313" key="9">
    <source>
        <dbReference type="Proteomes" id="UP001163947"/>
    </source>
</evidence>
<sequence>MARRSDPTTGPRAAMIRSAIRLIRERGVAATSFADVLAHSGAPRGSVYHHFPGGKAQLVEEATRSAADHLGDGMARVLDSSDTPGALQALADLWRRGLEAGDYAVGCPIVAAALGTERGARDVAGEAFEHWCGLLTGTLVADGVGPERARSLAVLIVGALEGALVLAQAQRSSAPLDAVVDELSALCRSAIDPAASPRS</sequence>
<dbReference type="GeneID" id="83622440"/>
<accession>N1MB35</accession>
<dbReference type="EMBL" id="BLAH01000004">
    <property type="protein sequence ID" value="GES34828.1"/>
    <property type="molecule type" value="Genomic_DNA"/>
</dbReference>
<dbReference type="Pfam" id="PF00440">
    <property type="entry name" value="TetR_N"/>
    <property type="match status" value="1"/>
</dbReference>
<evidence type="ECO:0000313" key="8">
    <source>
        <dbReference type="Proteomes" id="UP000325466"/>
    </source>
</evidence>
<dbReference type="PANTHER" id="PTHR47506">
    <property type="entry name" value="TRANSCRIPTIONAL REGULATORY PROTEIN"/>
    <property type="match status" value="1"/>
</dbReference>
<proteinExistence type="predicted"/>
<dbReference type="AlphaFoldDB" id="A0A059MRA9"/>
<reference evidence="6 8" key="1">
    <citation type="journal article" date="2018" name="Biodegradation">
        <title>1,4-Dioxane degradation characteristics of Rhodococcus aetherivorans JCM 14343.</title>
        <authorList>
            <person name="Inoue D."/>
            <person name="Tsunoda T."/>
            <person name="Yamamoto N."/>
            <person name="Ike M."/>
            <person name="Sei K."/>
        </authorList>
    </citation>
    <scope>NUCLEOTIDE SEQUENCE [LARGE SCALE GENOMIC DNA]</scope>
    <source>
        <strain evidence="6 8">JCM 14343</strain>
    </source>
</reference>
<dbReference type="EMBL" id="CP106982">
    <property type="protein sequence ID" value="UYF92459.1"/>
    <property type="molecule type" value="Genomic_DNA"/>
</dbReference>
<evidence type="ECO:0000256" key="4">
    <source>
        <dbReference type="PROSITE-ProRule" id="PRU00335"/>
    </source>
</evidence>
<dbReference type="Proteomes" id="UP000325466">
    <property type="component" value="Unassembled WGS sequence"/>
</dbReference>
<accession>A0A0F6VIF2</accession>
<gene>
    <name evidence="7" type="ORF">OCS65_18440</name>
    <name evidence="6" type="ORF">RAJCM14343_0071</name>
</gene>
<dbReference type="InterPro" id="IPR054156">
    <property type="entry name" value="YxaF_TetR_C"/>
</dbReference>
<dbReference type="Proteomes" id="UP001163947">
    <property type="component" value="Chromosome"/>
</dbReference>
<evidence type="ECO:0000259" key="5">
    <source>
        <dbReference type="PROSITE" id="PS50977"/>
    </source>
</evidence>
<organism evidence="7 9">
    <name type="scientific">Rhodococcus aetherivorans</name>
    <dbReference type="NCBI Taxonomy" id="191292"/>
    <lineage>
        <taxon>Bacteria</taxon>
        <taxon>Bacillati</taxon>
        <taxon>Actinomycetota</taxon>
        <taxon>Actinomycetes</taxon>
        <taxon>Mycobacteriales</taxon>
        <taxon>Nocardiaceae</taxon>
        <taxon>Rhodococcus</taxon>
    </lineage>
</organism>
<evidence type="ECO:0000313" key="6">
    <source>
        <dbReference type="EMBL" id="GES34828.1"/>
    </source>
</evidence>
<name>A0A059MRA9_9NOCA</name>
<reference evidence="6" key="2">
    <citation type="submission" date="2019-10" db="EMBL/GenBank/DDBJ databases">
        <title>Draft genome sequence of Rhodococcus aetherivorans JCM 14343.</title>
        <authorList>
            <person name="Inoue D."/>
            <person name="Nakazawa M."/>
            <person name="Yamamoto N."/>
            <person name="Sei K."/>
            <person name="Ike M."/>
        </authorList>
    </citation>
    <scope>NUCLEOTIDE SEQUENCE</scope>
    <source>
        <strain evidence="6">JCM 14343</strain>
    </source>
</reference>
<dbReference type="InterPro" id="IPR001647">
    <property type="entry name" value="HTH_TetR"/>
</dbReference>
<dbReference type="RefSeq" id="WP_006939010.1">
    <property type="nucleotide sequence ID" value="NZ_BAAAYP010000015.1"/>
</dbReference>
<feature type="DNA-binding region" description="H-T-H motif" evidence="4">
    <location>
        <begin position="32"/>
        <end position="51"/>
    </location>
</feature>
<protein>
    <submittedName>
        <fullName evidence="7">TetR/AcrR family transcriptional regulator</fullName>
    </submittedName>
    <submittedName>
        <fullName evidence="6">Transcriptional regulator, TetR family</fullName>
    </submittedName>
</protein>
<evidence type="ECO:0000256" key="1">
    <source>
        <dbReference type="ARBA" id="ARBA00023015"/>
    </source>
</evidence>
<keyword evidence="3" id="KW-0804">Transcription</keyword>
<dbReference type="SUPFAM" id="SSF46689">
    <property type="entry name" value="Homeodomain-like"/>
    <property type="match status" value="1"/>
</dbReference>
<dbReference type="PANTHER" id="PTHR47506:SF3">
    <property type="entry name" value="HTH-TYPE TRANSCRIPTIONAL REGULATOR LMRA"/>
    <property type="match status" value="1"/>
</dbReference>
<dbReference type="KEGG" id="rav:AAT18_10555"/>
<evidence type="ECO:0000256" key="2">
    <source>
        <dbReference type="ARBA" id="ARBA00023125"/>
    </source>
</evidence>
<reference evidence="7" key="3">
    <citation type="submission" date="2022-09" db="EMBL/GenBank/DDBJ databases">
        <title>The genome sequence of Rhodococcus aetherivorans N1.</title>
        <authorList>
            <person name="Jiang W."/>
        </authorList>
    </citation>
    <scope>NUCLEOTIDE SEQUENCE</scope>
    <source>
        <strain evidence="7">N1</strain>
    </source>
</reference>
<evidence type="ECO:0000256" key="3">
    <source>
        <dbReference type="ARBA" id="ARBA00023163"/>
    </source>
</evidence>
<evidence type="ECO:0000313" key="7">
    <source>
        <dbReference type="EMBL" id="UYF92459.1"/>
    </source>
</evidence>
<dbReference type="Gene3D" id="1.10.357.10">
    <property type="entry name" value="Tetracycline Repressor, domain 2"/>
    <property type="match status" value="1"/>
</dbReference>
<keyword evidence="8" id="KW-1185">Reference proteome</keyword>
<dbReference type="InterPro" id="IPR009057">
    <property type="entry name" value="Homeodomain-like_sf"/>
</dbReference>
<dbReference type="InterPro" id="IPR036271">
    <property type="entry name" value="Tet_transcr_reg_TetR-rel_C_sf"/>
</dbReference>
<dbReference type="Pfam" id="PF21993">
    <property type="entry name" value="TetR_C_13_2"/>
    <property type="match status" value="1"/>
</dbReference>
<dbReference type="SUPFAM" id="SSF48498">
    <property type="entry name" value="Tetracyclin repressor-like, C-terminal domain"/>
    <property type="match status" value="1"/>
</dbReference>